<dbReference type="PATRIC" id="fig|46429.4.peg.1406"/>
<dbReference type="OrthoDB" id="7596521at2"/>
<dbReference type="AlphaFoldDB" id="A0A081RGQ4"/>
<proteinExistence type="predicted"/>
<reference evidence="1 2" key="1">
    <citation type="submission" date="2014-02" db="EMBL/GenBank/DDBJ databases">
        <title>Whole genome sequence of Sphingobium chlorophenolicum NBRC 16172.</title>
        <authorList>
            <person name="Gan H.M."/>
            <person name="Gan H.Y."/>
            <person name="Chew T.H."/>
            <person name="Savka M.A."/>
        </authorList>
    </citation>
    <scope>NUCLEOTIDE SEQUENCE [LARGE SCALE GENOMIC DNA]</scope>
    <source>
        <strain evidence="1 2">NBRC 16172</strain>
    </source>
</reference>
<comment type="caution">
    <text evidence="1">The sequence shown here is derived from an EMBL/GenBank/DDBJ whole genome shotgun (WGS) entry which is preliminary data.</text>
</comment>
<sequence>MLPSHTITAFTPVTINAGHPTARGDIAVGAAALTVTVVAGQVSFDLSSFILRPNQPAQEFLGWIDDRLSDDQATLSMYEPGRVVELLSQLPDVVYSSGFRSLAGGGNQPIIRLQVEERRRFISLHKACAQAHIACASTDPAERFVAWVKGDIDQIAVDAEIDAIATWRMTVAAIERKSGLGRELATILHRHLVQWLRDTDRASTRAHERNLSPIAG</sequence>
<dbReference type="Proteomes" id="UP000028411">
    <property type="component" value="Unassembled WGS sequence"/>
</dbReference>
<protein>
    <submittedName>
        <fullName evidence="1">Uncharacterized protein</fullName>
    </submittedName>
</protein>
<dbReference type="eggNOG" id="ENOG5031BYM">
    <property type="taxonomic scope" value="Bacteria"/>
</dbReference>
<evidence type="ECO:0000313" key="1">
    <source>
        <dbReference type="EMBL" id="KEQ54377.1"/>
    </source>
</evidence>
<gene>
    <name evidence="1" type="ORF">BV95_01442</name>
</gene>
<accession>A0A081RGQ4</accession>
<name>A0A081RGQ4_SPHCR</name>
<organism evidence="1 2">
    <name type="scientific">Sphingobium chlorophenolicum</name>
    <dbReference type="NCBI Taxonomy" id="46429"/>
    <lineage>
        <taxon>Bacteria</taxon>
        <taxon>Pseudomonadati</taxon>
        <taxon>Pseudomonadota</taxon>
        <taxon>Alphaproteobacteria</taxon>
        <taxon>Sphingomonadales</taxon>
        <taxon>Sphingomonadaceae</taxon>
        <taxon>Sphingobium</taxon>
    </lineage>
</organism>
<dbReference type="EMBL" id="JFHR01000011">
    <property type="protein sequence ID" value="KEQ54377.1"/>
    <property type="molecule type" value="Genomic_DNA"/>
</dbReference>
<dbReference type="RefSeq" id="WP_037449267.1">
    <property type="nucleotide sequence ID" value="NZ_JFHR01000011.1"/>
</dbReference>
<evidence type="ECO:0000313" key="2">
    <source>
        <dbReference type="Proteomes" id="UP000028411"/>
    </source>
</evidence>